<dbReference type="Proteomes" id="UP000438196">
    <property type="component" value="Unassembled WGS sequence"/>
</dbReference>
<evidence type="ECO:0000313" key="8">
    <source>
        <dbReference type="Proteomes" id="UP000438196"/>
    </source>
</evidence>
<dbReference type="PANTHER" id="PTHR33420">
    <property type="entry name" value="FIMBRIAL SUBUNIT ELFA-RELATED"/>
    <property type="match status" value="1"/>
</dbReference>
<evidence type="ECO:0000256" key="2">
    <source>
        <dbReference type="ARBA" id="ARBA00006671"/>
    </source>
</evidence>
<dbReference type="Pfam" id="PF00419">
    <property type="entry name" value="Fimbrial"/>
    <property type="match status" value="1"/>
</dbReference>
<gene>
    <name evidence="7" type="ORF">GNF76_26785</name>
</gene>
<dbReference type="InterPro" id="IPR008966">
    <property type="entry name" value="Adhesion_dom_sf"/>
</dbReference>
<dbReference type="OrthoDB" id="6052505at2"/>
<keyword evidence="3" id="KW-0732">Signal</keyword>
<dbReference type="SUPFAM" id="SSF49401">
    <property type="entry name" value="Bacterial adhesins"/>
    <property type="match status" value="1"/>
</dbReference>
<dbReference type="InterPro" id="IPR036937">
    <property type="entry name" value="Adhesion_dom_fimbrial_sf"/>
</dbReference>
<dbReference type="GO" id="GO:0043709">
    <property type="term" value="P:cell adhesion involved in single-species biofilm formation"/>
    <property type="evidence" value="ECO:0007669"/>
    <property type="project" value="TreeGrafter"/>
</dbReference>
<protein>
    <submittedName>
        <fullName evidence="7">Fimbrial protein</fullName>
    </submittedName>
</protein>
<dbReference type="GO" id="GO:0009289">
    <property type="term" value="C:pilus"/>
    <property type="evidence" value="ECO:0007669"/>
    <property type="project" value="UniProtKB-SubCell"/>
</dbReference>
<dbReference type="AlphaFoldDB" id="A0A6I3WCF9"/>
<name>A0A6I3WCF9_9PSED</name>
<accession>A0A6I3WCF9</accession>
<evidence type="ECO:0000256" key="4">
    <source>
        <dbReference type="ARBA" id="ARBA00023263"/>
    </source>
</evidence>
<proteinExistence type="inferred from homology"/>
<comment type="subcellular location">
    <subcellularLocation>
        <location evidence="1">Fimbrium</location>
    </subcellularLocation>
</comment>
<organism evidence="7 8">
    <name type="scientific">Pseudomonas spelaei</name>
    <dbReference type="NCBI Taxonomy" id="1055469"/>
    <lineage>
        <taxon>Bacteria</taxon>
        <taxon>Pseudomonadati</taxon>
        <taxon>Pseudomonadota</taxon>
        <taxon>Gammaproteobacteria</taxon>
        <taxon>Pseudomonadales</taxon>
        <taxon>Pseudomonadaceae</taxon>
        <taxon>Pseudomonas</taxon>
    </lineage>
</organism>
<keyword evidence="8" id="KW-1185">Reference proteome</keyword>
<dbReference type="Gene3D" id="2.60.40.1090">
    <property type="entry name" value="Fimbrial-type adhesion domain"/>
    <property type="match status" value="1"/>
</dbReference>
<evidence type="ECO:0000256" key="5">
    <source>
        <dbReference type="SAM" id="Phobius"/>
    </source>
</evidence>
<evidence type="ECO:0000256" key="3">
    <source>
        <dbReference type="ARBA" id="ARBA00022729"/>
    </source>
</evidence>
<comment type="similarity">
    <text evidence="2">Belongs to the fimbrial protein family.</text>
</comment>
<keyword evidence="5" id="KW-0472">Membrane</keyword>
<keyword evidence="5" id="KW-0812">Transmembrane</keyword>
<dbReference type="InterPro" id="IPR050263">
    <property type="entry name" value="Bact_Fimbrial_Adh_Pro"/>
</dbReference>
<feature type="transmembrane region" description="Helical" evidence="5">
    <location>
        <begin position="12"/>
        <end position="28"/>
    </location>
</feature>
<keyword evidence="4" id="KW-0281">Fimbrium</keyword>
<dbReference type="RefSeq" id="WP_155586075.1">
    <property type="nucleotide sequence ID" value="NZ_JBHSTH010000018.1"/>
</dbReference>
<comment type="caution">
    <text evidence="7">The sequence shown here is derived from an EMBL/GenBank/DDBJ whole genome shotgun (WGS) entry which is preliminary data.</text>
</comment>
<feature type="domain" description="Fimbrial-type adhesion" evidence="6">
    <location>
        <begin position="192"/>
        <end position="325"/>
    </location>
</feature>
<keyword evidence="5" id="KW-1133">Transmembrane helix</keyword>
<dbReference type="Gene3D" id="2.60.40.3310">
    <property type="match status" value="1"/>
</dbReference>
<reference evidence="7 8" key="1">
    <citation type="submission" date="2019-11" db="EMBL/GenBank/DDBJ databases">
        <title>Pseudomonas karstica sp. nov. and Pseudomonas spelaei sp. nov. from karst caves.</title>
        <authorList>
            <person name="Zeman M."/>
        </authorList>
    </citation>
    <scope>NUCLEOTIDE SEQUENCE [LARGE SCALE GENOMIC DNA]</scope>
    <source>
        <strain evidence="7 8">CCM 7893</strain>
    </source>
</reference>
<dbReference type="PANTHER" id="PTHR33420:SF3">
    <property type="entry name" value="FIMBRIAL SUBUNIT ELFA"/>
    <property type="match status" value="1"/>
</dbReference>
<evidence type="ECO:0000256" key="1">
    <source>
        <dbReference type="ARBA" id="ARBA00004561"/>
    </source>
</evidence>
<dbReference type="EMBL" id="WNNK01000035">
    <property type="protein sequence ID" value="MUF07955.1"/>
    <property type="molecule type" value="Genomic_DNA"/>
</dbReference>
<evidence type="ECO:0000259" key="6">
    <source>
        <dbReference type="Pfam" id="PF00419"/>
    </source>
</evidence>
<evidence type="ECO:0000313" key="7">
    <source>
        <dbReference type="EMBL" id="MUF07955.1"/>
    </source>
</evidence>
<dbReference type="InterPro" id="IPR000259">
    <property type="entry name" value="Adhesion_dom_fimbrial"/>
</dbReference>
<sequence>MRFNLVQHKKRQFYAITAFLISALYVFFCEDVKADCTFNSGGNARFVSFTPPTNLPLARNLPLGTVIYKSPTYIISGTNNYVCTLPHMSGLKNLVGGQSPINDVGFLPIGTTGLAYRLRYQDGSYLHAYPVNGVSGSFDLNNTSYNYEVIKVGQVQEGTEILAGDFATWLQGELVVATFSLSRKTVISELTCTTPNISVSMGEQKSSGFAGVNTRLAPKAFNIALNNCPSGITAIQYRLDPTTSIINTTDSVVGLTNDSTASGVGVQILDNTDKPLALGTDLKLATYQAAGGNFTIPLKAAYYQVNKTIKGGTANTSLTFTMTYQ</sequence>